<evidence type="ECO:0000313" key="1">
    <source>
        <dbReference type="EMBL" id="CAG6787126.1"/>
    </source>
</evidence>
<dbReference type="AlphaFoldDB" id="A0A8D9BN24"/>
<proteinExistence type="predicted"/>
<sequence length="153" mass="16913">MVKIIIPFVIPKEVKVLTKAGFTLSSNGVCKTNSSQRFGPRTSLRTIPIQTYTPKTSPADLGISQKSEYLGLLGNTQNLSSVLCFSNIGKLTHLGNWIRKGIDSLSNKAPTSPSFPNNYNNCIFILYTAECKDIYMCLVVWLCMCVCGWQGDH</sequence>
<organism evidence="1">
    <name type="scientific">Cacopsylla melanoneura</name>
    <dbReference type="NCBI Taxonomy" id="428564"/>
    <lineage>
        <taxon>Eukaryota</taxon>
        <taxon>Metazoa</taxon>
        <taxon>Ecdysozoa</taxon>
        <taxon>Arthropoda</taxon>
        <taxon>Hexapoda</taxon>
        <taxon>Insecta</taxon>
        <taxon>Pterygota</taxon>
        <taxon>Neoptera</taxon>
        <taxon>Paraneoptera</taxon>
        <taxon>Hemiptera</taxon>
        <taxon>Sternorrhyncha</taxon>
        <taxon>Psylloidea</taxon>
        <taxon>Psyllidae</taxon>
        <taxon>Psyllinae</taxon>
        <taxon>Cacopsylla</taxon>
    </lineage>
</organism>
<reference evidence="1" key="1">
    <citation type="submission" date="2021-05" db="EMBL/GenBank/DDBJ databases">
        <authorList>
            <person name="Alioto T."/>
            <person name="Alioto T."/>
            <person name="Gomez Garrido J."/>
        </authorList>
    </citation>
    <scope>NUCLEOTIDE SEQUENCE</scope>
</reference>
<dbReference type="EMBL" id="HBUF01651978">
    <property type="protein sequence ID" value="CAG6787126.1"/>
    <property type="molecule type" value="Transcribed_RNA"/>
</dbReference>
<protein>
    <submittedName>
        <fullName evidence="1">Uncharacterized protein</fullName>
    </submittedName>
</protein>
<name>A0A8D9BN24_9HEMI</name>
<accession>A0A8D9BN24</accession>